<dbReference type="InterPro" id="IPR017853">
    <property type="entry name" value="GH"/>
</dbReference>
<evidence type="ECO:0000259" key="7">
    <source>
        <dbReference type="Pfam" id="PF00703"/>
    </source>
</evidence>
<gene>
    <name evidence="11" type="ORF">J2Z79_001815</name>
</gene>
<keyword evidence="6 11" id="KW-0326">Glycosidase</keyword>
<dbReference type="SUPFAM" id="SSF49303">
    <property type="entry name" value="beta-Galactosidase/glucuronidase domain"/>
    <property type="match status" value="3"/>
</dbReference>
<dbReference type="RefSeq" id="WP_209466528.1">
    <property type="nucleotide sequence ID" value="NZ_JAGGLG010000012.1"/>
</dbReference>
<dbReference type="Pfam" id="PF02836">
    <property type="entry name" value="Glyco_hydro_2_C"/>
    <property type="match status" value="1"/>
</dbReference>
<evidence type="ECO:0000256" key="5">
    <source>
        <dbReference type="ARBA" id="ARBA00022801"/>
    </source>
</evidence>
<evidence type="ECO:0000313" key="11">
    <source>
        <dbReference type="EMBL" id="MBP2018407.1"/>
    </source>
</evidence>
<dbReference type="EMBL" id="JAGGLG010000012">
    <property type="protein sequence ID" value="MBP2018407.1"/>
    <property type="molecule type" value="Genomic_DNA"/>
</dbReference>
<keyword evidence="5 11" id="KW-0378">Hydrolase</keyword>
<dbReference type="Gene3D" id="2.60.40.10">
    <property type="entry name" value="Immunoglobulins"/>
    <property type="match status" value="2"/>
</dbReference>
<dbReference type="GO" id="GO:0004567">
    <property type="term" value="F:beta-mannosidase activity"/>
    <property type="evidence" value="ECO:0007669"/>
    <property type="project" value="UniProtKB-EC"/>
</dbReference>
<organism evidence="11 12">
    <name type="scientific">Symbiobacterium terraclitae</name>
    <dbReference type="NCBI Taxonomy" id="557451"/>
    <lineage>
        <taxon>Bacteria</taxon>
        <taxon>Bacillati</taxon>
        <taxon>Bacillota</taxon>
        <taxon>Clostridia</taxon>
        <taxon>Eubacteriales</taxon>
        <taxon>Symbiobacteriaceae</taxon>
        <taxon>Symbiobacterium</taxon>
    </lineage>
</organism>
<dbReference type="EC" id="3.2.1.25" evidence="3"/>
<name>A0ABS4JS93_9FIRM</name>
<comment type="caution">
    <text evidence="11">The sequence shown here is derived from an EMBL/GenBank/DDBJ whole genome shotgun (WGS) entry which is preliminary data.</text>
</comment>
<dbReference type="InterPro" id="IPR041351">
    <property type="entry name" value="Ig_GlcNase"/>
</dbReference>
<feature type="domain" description="Exo-beta-D-glucosaminidase Ig-fold" evidence="9">
    <location>
        <begin position="753"/>
        <end position="839"/>
    </location>
</feature>
<evidence type="ECO:0000259" key="8">
    <source>
        <dbReference type="Pfam" id="PF02836"/>
    </source>
</evidence>
<evidence type="ECO:0000313" key="12">
    <source>
        <dbReference type="Proteomes" id="UP001519289"/>
    </source>
</evidence>
<dbReference type="SUPFAM" id="SSF49785">
    <property type="entry name" value="Galactose-binding domain-like"/>
    <property type="match status" value="1"/>
</dbReference>
<dbReference type="InterPro" id="IPR013783">
    <property type="entry name" value="Ig-like_fold"/>
</dbReference>
<sequence length="845" mass="94470">MRVSLNGSDWLFKGFLGEDWVWRDSEKPGTRDVRWWYPAVVPGSVQADLLRLGQIPDPYYEQQSLLSEWVHQRTWIYKKAFQADLSWRGRRVTLHFEGVDYAAQFFLNGEPLGRHEGMYTTVEFEVGHRLRYGEENLLAVVIERAPDEEPQVSKTEYVRTHKARMNYWWDFCPRMVHQGIWDDVYLEVTGPVRAADLWVRPQLAPGFGRADLSVSAALDAADCCLVEAEIEIAHEGAVVARYSSRHALPPGETRLNFAVPVDRPALWWPNGHGPQPLYQATLRLVTADGAVSHSRTVTFGIRQVEAVRNEGAPPDALPYTLVVNGRPIYLNGWNWVPIDALYGVERPAKLERLIGLAVRANVNLLRVWGGGLIEKEPFYDLCDRHGIMVWQEFILSSSGIGNKPSTDPAYVAMMAREAERIIPRRRNHPSLVIWCGGNELMDRGVPLTDAEPVLAALKDAVRRLDPDRHWLPTSPSGPVSNLTVKALDEHPEGLHDVHGPWEHQGLTAQYTLYNRSTAMLHSEFGAEGMANAKAIEATIAPEHRWPATKDNPVYFHRGAWWNNEPLVQEAFGGIGDWVTLSHASQFLQHEALRYALEANRRRQWRCSGSIPWQFNEPFPNAWCTAAVDYYAEPKAGYWAVAGAYAPLAVTARFDSQVWAGRERFAAEVWLAHAGAHPVEGLTLTARVVGAGGRIYWAREQAVQAPASGAAPVLAVEVPLAEIAEPLFFLDLAVSGAAGRVAGNRYLFATGADLRQMLRQPTVRVEVAAGEGGELTLTNRGAVAALCMRLDDGRPLDAPGWAWFSDNHFHLLPGERRTVRVEWSPEAGPERPVVIKGWNTEAIRHG</sequence>
<dbReference type="InterPro" id="IPR006102">
    <property type="entry name" value="Ig-like_GH2"/>
</dbReference>
<dbReference type="InterPro" id="IPR006103">
    <property type="entry name" value="Glyco_hydro_2_cat"/>
</dbReference>
<proteinExistence type="inferred from homology"/>
<keyword evidence="4" id="KW-0732">Signal</keyword>
<feature type="domain" description="Glycoside hydrolase family 2 immunoglobulin-like beta-sandwich" evidence="7">
    <location>
        <begin position="194"/>
        <end position="302"/>
    </location>
</feature>
<dbReference type="Gene3D" id="2.60.120.260">
    <property type="entry name" value="Galactose-binding domain-like"/>
    <property type="match status" value="1"/>
</dbReference>
<evidence type="ECO:0000259" key="10">
    <source>
        <dbReference type="Pfam" id="PF22666"/>
    </source>
</evidence>
<dbReference type="Pfam" id="PF22666">
    <property type="entry name" value="Glyco_hydro_2_N2"/>
    <property type="match status" value="1"/>
</dbReference>
<dbReference type="InterPro" id="IPR008979">
    <property type="entry name" value="Galactose-bd-like_sf"/>
</dbReference>
<dbReference type="Gene3D" id="3.20.20.80">
    <property type="entry name" value="Glycosidases"/>
    <property type="match status" value="1"/>
</dbReference>
<reference evidence="11 12" key="1">
    <citation type="submission" date="2021-03" db="EMBL/GenBank/DDBJ databases">
        <title>Genomic Encyclopedia of Type Strains, Phase IV (KMG-IV): sequencing the most valuable type-strain genomes for metagenomic binning, comparative biology and taxonomic classification.</title>
        <authorList>
            <person name="Goeker M."/>
        </authorList>
    </citation>
    <scope>NUCLEOTIDE SEQUENCE [LARGE SCALE GENOMIC DNA]</scope>
    <source>
        <strain evidence="11 12">DSM 27138</strain>
    </source>
</reference>
<evidence type="ECO:0000256" key="2">
    <source>
        <dbReference type="ARBA" id="ARBA00007401"/>
    </source>
</evidence>
<dbReference type="InterPro" id="IPR054593">
    <property type="entry name" value="Beta-mannosidase-like_N2"/>
</dbReference>
<comment type="similarity">
    <text evidence="2">Belongs to the glycosyl hydrolase 2 family.</text>
</comment>
<evidence type="ECO:0000256" key="6">
    <source>
        <dbReference type="ARBA" id="ARBA00023295"/>
    </source>
</evidence>
<feature type="domain" description="Glycoside hydrolase family 2 catalytic" evidence="8">
    <location>
        <begin position="321"/>
        <end position="468"/>
    </location>
</feature>
<feature type="domain" description="Beta-mannosidase-like galactose-binding" evidence="10">
    <location>
        <begin position="29"/>
        <end position="181"/>
    </location>
</feature>
<evidence type="ECO:0000256" key="3">
    <source>
        <dbReference type="ARBA" id="ARBA00012754"/>
    </source>
</evidence>
<dbReference type="SUPFAM" id="SSF51445">
    <property type="entry name" value="(Trans)glycosidases"/>
    <property type="match status" value="1"/>
</dbReference>
<dbReference type="PANTHER" id="PTHR43730">
    <property type="entry name" value="BETA-MANNOSIDASE"/>
    <property type="match status" value="1"/>
</dbReference>
<dbReference type="PANTHER" id="PTHR43730:SF1">
    <property type="entry name" value="BETA-MANNOSIDASE"/>
    <property type="match status" value="1"/>
</dbReference>
<dbReference type="InterPro" id="IPR050887">
    <property type="entry name" value="Beta-mannosidase_GH2"/>
</dbReference>
<evidence type="ECO:0000256" key="4">
    <source>
        <dbReference type="ARBA" id="ARBA00022729"/>
    </source>
</evidence>
<keyword evidence="12" id="KW-1185">Reference proteome</keyword>
<protein>
    <recommendedName>
        <fullName evidence="3">beta-mannosidase</fullName>
        <ecNumber evidence="3">3.2.1.25</ecNumber>
    </recommendedName>
</protein>
<dbReference type="InterPro" id="IPR036156">
    <property type="entry name" value="Beta-gal/glucu_dom_sf"/>
</dbReference>
<dbReference type="Pfam" id="PF00703">
    <property type="entry name" value="Glyco_hydro_2"/>
    <property type="match status" value="1"/>
</dbReference>
<dbReference type="Proteomes" id="UP001519289">
    <property type="component" value="Unassembled WGS sequence"/>
</dbReference>
<accession>A0ABS4JS93</accession>
<dbReference type="Pfam" id="PF18368">
    <property type="entry name" value="Ig_GlcNase"/>
    <property type="match status" value="1"/>
</dbReference>
<evidence type="ECO:0000259" key="9">
    <source>
        <dbReference type="Pfam" id="PF18368"/>
    </source>
</evidence>
<comment type="catalytic activity">
    <reaction evidence="1">
        <text>Hydrolysis of terminal, non-reducing beta-D-mannose residues in beta-D-mannosides.</text>
        <dbReference type="EC" id="3.2.1.25"/>
    </reaction>
</comment>
<evidence type="ECO:0000256" key="1">
    <source>
        <dbReference type="ARBA" id="ARBA00000829"/>
    </source>
</evidence>